<dbReference type="PANTHER" id="PTHR12864">
    <property type="entry name" value="RAN BINDING PROTEIN 9-RELATED"/>
    <property type="match status" value="1"/>
</dbReference>
<feature type="compositionally biased region" description="Low complexity" evidence="1">
    <location>
        <begin position="137"/>
        <end position="153"/>
    </location>
</feature>
<dbReference type="RefSeq" id="XP_062628850.1">
    <property type="nucleotide sequence ID" value="XM_062772866.1"/>
</dbReference>
<evidence type="ECO:0000313" key="3">
    <source>
        <dbReference type="EMBL" id="WOO82818.1"/>
    </source>
</evidence>
<evidence type="ECO:0000313" key="4">
    <source>
        <dbReference type="Proteomes" id="UP000827549"/>
    </source>
</evidence>
<feature type="compositionally biased region" description="Low complexity" evidence="1">
    <location>
        <begin position="174"/>
        <end position="185"/>
    </location>
</feature>
<dbReference type="Pfam" id="PF00622">
    <property type="entry name" value="SPRY"/>
    <property type="match status" value="1"/>
</dbReference>
<dbReference type="GeneID" id="87809529"/>
<feature type="region of interest" description="Disordered" evidence="1">
    <location>
        <begin position="1"/>
        <end position="83"/>
    </location>
</feature>
<reference evidence="3" key="1">
    <citation type="submission" date="2023-10" db="EMBL/GenBank/DDBJ databases">
        <authorList>
            <person name="Noh H."/>
        </authorList>
    </citation>
    <scope>NUCLEOTIDE SEQUENCE</scope>
    <source>
        <strain evidence="3">DUCC4014</strain>
    </source>
</reference>
<feature type="region of interest" description="Disordered" evidence="1">
    <location>
        <begin position="125"/>
        <end position="191"/>
    </location>
</feature>
<feature type="compositionally biased region" description="Acidic residues" evidence="1">
    <location>
        <begin position="391"/>
        <end position="402"/>
    </location>
</feature>
<name>A0AAF0Y9V0_9TREE</name>
<organism evidence="3 4">
    <name type="scientific">Vanrija pseudolonga</name>
    <dbReference type="NCBI Taxonomy" id="143232"/>
    <lineage>
        <taxon>Eukaryota</taxon>
        <taxon>Fungi</taxon>
        <taxon>Dikarya</taxon>
        <taxon>Basidiomycota</taxon>
        <taxon>Agaricomycotina</taxon>
        <taxon>Tremellomycetes</taxon>
        <taxon>Trichosporonales</taxon>
        <taxon>Trichosporonaceae</taxon>
        <taxon>Vanrija</taxon>
    </lineage>
</organism>
<dbReference type="SMART" id="SM00449">
    <property type="entry name" value="SPRY"/>
    <property type="match status" value="1"/>
</dbReference>
<dbReference type="InterPro" id="IPR043136">
    <property type="entry name" value="B30.2/SPRY_sf"/>
</dbReference>
<dbReference type="InterPro" id="IPR001870">
    <property type="entry name" value="B30.2/SPRY"/>
</dbReference>
<evidence type="ECO:0000259" key="2">
    <source>
        <dbReference type="PROSITE" id="PS50188"/>
    </source>
</evidence>
<feature type="compositionally biased region" description="Basic and acidic residues" evidence="1">
    <location>
        <begin position="1"/>
        <end position="12"/>
    </location>
</feature>
<dbReference type="InterPro" id="IPR013320">
    <property type="entry name" value="ConA-like_dom_sf"/>
</dbReference>
<dbReference type="AlphaFoldDB" id="A0AAF0Y9V0"/>
<feature type="region of interest" description="Disordered" evidence="1">
    <location>
        <begin position="318"/>
        <end position="343"/>
    </location>
</feature>
<dbReference type="InterPro" id="IPR003877">
    <property type="entry name" value="SPRY_dom"/>
</dbReference>
<proteinExistence type="predicted"/>
<sequence length="1085" mass="116559">MSTSDRDGDDRPPPPSNSNSIPAPLPPPRVSSPLAPRRHRSGASATSIATFPLQQPQQPSGTSSSIRVVHTPPTRPLSRMSDVFNPTDALDDRWWDVDDVDRQEHLSEIFSTFIPAALRQSGDVTEAATAGSSSTLPSAAPAERSAPPQQSQATLTFDQLLGAVPRPPRPLPEPRSFSSSSRNTSHLGPVSFRPSALGMSFPNNRIDSGAAGSSSITVADQPHPWTAPLETARLAGYTGDTVTRETFRGVNDYETLSRLSARSRAATAETARQRWNETRDRERLSDAQRQHLRDLVAPTPPGIYSARTRTILSMVSRARPSTGDTTPGIGSSAQQLYGSRNSNERMATTMLRRRRTETDRSTEQTTTTRITYGFDPIDIDGATNHIWDQLGDPDADSDDDDAASAQGWGIFREGEPVPSTRDADDSLSILPTALDDISLDGWGGNAEGGATLSRGRFNRRRQSVLRSADESDDFAIDFTPRIRPSSYAPTNIDNVGEPVVVGGTNTISTLGRRRRSGGAVMEATKPDERQDVPAMAKRRRKDLPDAAPARPTYLSFTALPLSAVLPNEFVTPPRHSKLELSTRDTGDLPNRPVVTFAPKHKGDNGDDDACSILTTRPIPSGIGVHYYEVEVLSLGKVANLTVGWMTRNVQLSRLVGWDQGSWGWHGDDGKTFEGAGTGTDFSPAWSLGDILGCGVDYTTGRAFFTRNGELLGHAFSKMPQELYPAVGMRAATESLAINFTGPFKYDIESHVAAISAKVRDSAIARPRMRFSSFPYGKVPRLAELASEEPQSVNTLPADAAAKSAISRFPAGSPLNDSADRAAAAFVFDYLRTQGHDHVLSLLASSMAERGMIKPREPTSPAASPMDAEDVITSTKDDFSSAAAAVLAATTAIAGSGAIPWSLLESLDPELVPKRESRLAILDFAALAARAGSTAAASASPEIDMDVDDSESAQIDTDMDHDLNDLDVQVLSLGQDLRRRSQAEHWPEADARLLEHAATLLIGPSALASEVIQAARAEEAEKIKQRLRATLGLKSRSKLETAITQMSLVTEALGAAGDGSATFVSVDSVIKPQVTQKSSPTPINTE</sequence>
<accession>A0AAF0Y9V0</accession>
<feature type="compositionally biased region" description="Low complexity" evidence="1">
    <location>
        <begin position="52"/>
        <end position="65"/>
    </location>
</feature>
<evidence type="ECO:0000256" key="1">
    <source>
        <dbReference type="SAM" id="MobiDB-lite"/>
    </source>
</evidence>
<feature type="region of interest" description="Disordered" evidence="1">
    <location>
        <begin position="384"/>
        <end position="404"/>
    </location>
</feature>
<dbReference type="Proteomes" id="UP000827549">
    <property type="component" value="Chromosome 4"/>
</dbReference>
<dbReference type="PROSITE" id="PS50188">
    <property type="entry name" value="B302_SPRY"/>
    <property type="match status" value="1"/>
</dbReference>
<dbReference type="InterPro" id="IPR050618">
    <property type="entry name" value="Ubq-SigPath_Reg"/>
</dbReference>
<gene>
    <name evidence="3" type="primary">RANBP10</name>
    <name evidence="3" type="ORF">LOC62_04G006304</name>
</gene>
<protein>
    <submittedName>
        <fullName evidence="3">Ran-binding protein 10</fullName>
    </submittedName>
</protein>
<dbReference type="SUPFAM" id="SSF49899">
    <property type="entry name" value="Concanavalin A-like lectins/glucanases"/>
    <property type="match status" value="1"/>
</dbReference>
<feature type="region of interest" description="Disordered" evidence="1">
    <location>
        <begin position="509"/>
        <end position="536"/>
    </location>
</feature>
<keyword evidence="4" id="KW-1185">Reference proteome</keyword>
<dbReference type="EMBL" id="CP086717">
    <property type="protein sequence ID" value="WOO82818.1"/>
    <property type="molecule type" value="Genomic_DNA"/>
</dbReference>
<dbReference type="Gene3D" id="2.60.120.920">
    <property type="match status" value="1"/>
</dbReference>
<feature type="domain" description="B30.2/SPRY" evidence="2">
    <location>
        <begin position="547"/>
        <end position="744"/>
    </location>
</feature>
<feature type="compositionally biased region" description="Polar residues" evidence="1">
    <location>
        <begin position="322"/>
        <end position="341"/>
    </location>
</feature>